<reference evidence="4 5" key="1">
    <citation type="submission" date="2016-11" db="EMBL/GenBank/DDBJ databases">
        <authorList>
            <person name="Jaros S."/>
            <person name="Januszkiewicz K."/>
            <person name="Wedrychowicz H."/>
        </authorList>
    </citation>
    <scope>NUCLEOTIDE SEQUENCE [LARGE SCALE GENOMIC DNA]</scope>
    <source>
        <strain evidence="4 5">DSM 100565</strain>
    </source>
</reference>
<dbReference type="Pfam" id="PF09587">
    <property type="entry name" value="PGA_cap"/>
    <property type="match status" value="1"/>
</dbReference>
<dbReference type="PANTHER" id="PTHR33393:SF13">
    <property type="entry name" value="PGA BIOSYNTHESIS PROTEIN CAPA"/>
    <property type="match status" value="1"/>
</dbReference>
<evidence type="ECO:0000256" key="1">
    <source>
        <dbReference type="ARBA" id="ARBA00005662"/>
    </source>
</evidence>
<dbReference type="AlphaFoldDB" id="A0A1M6A9M8"/>
<protein>
    <submittedName>
        <fullName evidence="4">Poly-gamma-glutamate synthesis protein (Capsule biosynthesis protein)</fullName>
    </submittedName>
</protein>
<feature type="signal peptide" evidence="2">
    <location>
        <begin position="1"/>
        <end position="23"/>
    </location>
</feature>
<evidence type="ECO:0000259" key="3">
    <source>
        <dbReference type="SMART" id="SM00854"/>
    </source>
</evidence>
<feature type="domain" description="Capsule synthesis protein CapA" evidence="3">
    <location>
        <begin position="47"/>
        <end position="304"/>
    </location>
</feature>
<dbReference type="PANTHER" id="PTHR33393">
    <property type="entry name" value="POLYGLUTAMINE SYNTHESIS ACCESSORY PROTEIN RV0574C-RELATED"/>
    <property type="match status" value="1"/>
</dbReference>
<evidence type="ECO:0000313" key="4">
    <source>
        <dbReference type="EMBL" id="SHI33162.1"/>
    </source>
</evidence>
<dbReference type="InterPro" id="IPR029052">
    <property type="entry name" value="Metallo-depent_PP-like"/>
</dbReference>
<evidence type="ECO:0000313" key="5">
    <source>
        <dbReference type="Proteomes" id="UP000184292"/>
    </source>
</evidence>
<keyword evidence="5" id="KW-1185">Reference proteome</keyword>
<dbReference type="RefSeq" id="WP_073325911.1">
    <property type="nucleotide sequence ID" value="NZ_FQYO01000001.1"/>
</dbReference>
<dbReference type="Gene3D" id="3.60.21.10">
    <property type="match status" value="1"/>
</dbReference>
<name>A0A1M6A9M8_9RHOB</name>
<proteinExistence type="inferred from homology"/>
<sequence>MRAAALVRALGLGLALAGGAATAQTCRAAYDRAPPAVNACGDDRRVTLAFVGDVLLHSPLQRQAYAAGFGTLWSAAAPFLREADLAVANLEGPVATGLALSGFRGDPGAVFDGTVHSSYPLFNYHASLLPALRDLGIDAVSTANNHALDRFSAGADATIDALEAAGLPHSGTIRTGAPRDFVLHLPSALGRIALLSCTFSTNGVPDPGRQALNCFADRDEVMAAIRAEAARPGVAGVIVLPHWGVEYTHVPGQAERALAAEMAAAGAMAVIATHPHVVQPVETVPGPSGAVPVAYSTGNFVSGQVGLARQTGMLLRIGICLAAPEGDLALGLGARAAVAELGWVALAMVRGAGRELAVADEGGVAPAARAAHDLVERIVPGRALMPRLVCDGDGPFAAGSADLPALLQ</sequence>
<dbReference type="InterPro" id="IPR019079">
    <property type="entry name" value="Capsule_synth_CapA"/>
</dbReference>
<gene>
    <name evidence="4" type="ORF">SAMN05444417_0311</name>
</gene>
<evidence type="ECO:0000256" key="2">
    <source>
        <dbReference type="SAM" id="SignalP"/>
    </source>
</evidence>
<comment type="similarity">
    <text evidence="1">Belongs to the CapA family.</text>
</comment>
<feature type="chain" id="PRO_5012748227" evidence="2">
    <location>
        <begin position="24"/>
        <end position="408"/>
    </location>
</feature>
<dbReference type="Proteomes" id="UP000184292">
    <property type="component" value="Unassembled WGS sequence"/>
</dbReference>
<organism evidence="4 5">
    <name type="scientific">Wenxinia saemankumensis</name>
    <dbReference type="NCBI Taxonomy" id="1447782"/>
    <lineage>
        <taxon>Bacteria</taxon>
        <taxon>Pseudomonadati</taxon>
        <taxon>Pseudomonadota</taxon>
        <taxon>Alphaproteobacteria</taxon>
        <taxon>Rhodobacterales</taxon>
        <taxon>Roseobacteraceae</taxon>
        <taxon>Wenxinia</taxon>
    </lineage>
</organism>
<dbReference type="SMART" id="SM00854">
    <property type="entry name" value="PGA_cap"/>
    <property type="match status" value="1"/>
</dbReference>
<keyword evidence="2" id="KW-0732">Signal</keyword>
<dbReference type="EMBL" id="FQYO01000001">
    <property type="protein sequence ID" value="SHI33162.1"/>
    <property type="molecule type" value="Genomic_DNA"/>
</dbReference>
<accession>A0A1M6A9M8</accession>
<dbReference type="SUPFAM" id="SSF56300">
    <property type="entry name" value="Metallo-dependent phosphatases"/>
    <property type="match status" value="1"/>
</dbReference>
<dbReference type="STRING" id="1447782.SAMN05444417_0311"/>
<dbReference type="InterPro" id="IPR052169">
    <property type="entry name" value="CW_Biosynth-Accessory"/>
</dbReference>